<feature type="signal peptide" evidence="5">
    <location>
        <begin position="1"/>
        <end position="19"/>
    </location>
</feature>
<keyword evidence="7" id="KW-1185">Reference proteome</keyword>
<evidence type="ECO:0000256" key="5">
    <source>
        <dbReference type="SAM" id="SignalP"/>
    </source>
</evidence>
<dbReference type="PANTHER" id="PTHR33657">
    <property type="entry name" value="DOMAIN PROTEIN, PUTATIVE (AFU_ORTHOLOGUE AFUA_5G00600)-RELATED"/>
    <property type="match status" value="1"/>
</dbReference>
<keyword evidence="5" id="KW-0732">Signal</keyword>
<evidence type="ECO:0000256" key="3">
    <source>
        <dbReference type="ARBA" id="ARBA00022525"/>
    </source>
</evidence>
<dbReference type="OrthoDB" id="4846271at2759"/>
<evidence type="ECO:0000256" key="4">
    <source>
        <dbReference type="ARBA" id="ARBA00023026"/>
    </source>
</evidence>
<comment type="similarity">
    <text evidence="2">Belongs to the Necrosis inducing protein (NPP1) family.</text>
</comment>
<gene>
    <name evidence="6" type="ORF">PHYBOEH_009259</name>
</gene>
<feature type="chain" id="PRO_5035715388" evidence="5">
    <location>
        <begin position="20"/>
        <end position="228"/>
    </location>
</feature>
<accession>A0A8T1VU56</accession>
<protein>
    <submittedName>
        <fullName evidence="6">Uncharacterized protein</fullName>
    </submittedName>
</protein>
<dbReference type="GO" id="GO:0005576">
    <property type="term" value="C:extracellular region"/>
    <property type="evidence" value="ECO:0007669"/>
    <property type="project" value="UniProtKB-SubCell"/>
</dbReference>
<reference evidence="6" key="1">
    <citation type="submission" date="2021-02" db="EMBL/GenBank/DDBJ databases">
        <authorList>
            <person name="Palmer J.M."/>
        </authorList>
    </citation>
    <scope>NUCLEOTIDE SEQUENCE</scope>
    <source>
        <strain evidence="6">SCRP23</strain>
    </source>
</reference>
<dbReference type="PANTHER" id="PTHR33657:SF8">
    <property type="entry name" value="DOMAIN PROTEIN, PUTATIVE (AFU_ORTHOLOGUE AFUA_5G00600)-RELATED"/>
    <property type="match status" value="1"/>
</dbReference>
<dbReference type="InterPro" id="IPR008701">
    <property type="entry name" value="NPP1"/>
</dbReference>
<evidence type="ECO:0000313" key="7">
    <source>
        <dbReference type="Proteomes" id="UP000693981"/>
    </source>
</evidence>
<sequence length="228" mass="25221">MSLFIRIAVVVSSLALIQAATLDLDDVVPFPESKPTTNENTVALEFKPKLAMGGHCRPYPAVDEDGNVSEGGGNILYIRCEGSPHGSQVYGRVAKYKEFWAIMYAWYFPRAGFNSHSWENVIVWLDSLTANATISAVSTTSILGRYDVMSPVDPSVLDGNSLKVYYRKLFGSRSIWPTKHSGIFQDLVMWDDMSEEARTALENADFDSATVPMTDANFLANVEKAYPS</sequence>
<comment type="caution">
    <text evidence="6">The sequence shown here is derived from an EMBL/GenBank/DDBJ whole genome shotgun (WGS) entry which is preliminary data.</text>
</comment>
<evidence type="ECO:0000256" key="1">
    <source>
        <dbReference type="ARBA" id="ARBA00004613"/>
    </source>
</evidence>
<comment type="subcellular location">
    <subcellularLocation>
        <location evidence="1">Secreted</location>
    </subcellularLocation>
</comment>
<dbReference type="EMBL" id="JAGDFL010000575">
    <property type="protein sequence ID" value="KAG7384875.1"/>
    <property type="molecule type" value="Genomic_DNA"/>
</dbReference>
<evidence type="ECO:0000256" key="2">
    <source>
        <dbReference type="ARBA" id="ARBA00009520"/>
    </source>
</evidence>
<dbReference type="Proteomes" id="UP000693981">
    <property type="component" value="Unassembled WGS sequence"/>
</dbReference>
<proteinExistence type="inferred from homology"/>
<keyword evidence="3" id="KW-0964">Secreted</keyword>
<organism evidence="6 7">
    <name type="scientific">Phytophthora boehmeriae</name>
    <dbReference type="NCBI Taxonomy" id="109152"/>
    <lineage>
        <taxon>Eukaryota</taxon>
        <taxon>Sar</taxon>
        <taxon>Stramenopiles</taxon>
        <taxon>Oomycota</taxon>
        <taxon>Peronosporomycetes</taxon>
        <taxon>Peronosporales</taxon>
        <taxon>Peronosporaceae</taxon>
        <taxon>Phytophthora</taxon>
    </lineage>
</organism>
<name>A0A8T1VU56_9STRA</name>
<dbReference type="PIRSF" id="PIRSF029958">
    <property type="entry name" value="Necrosis-inducing_protein"/>
    <property type="match status" value="1"/>
</dbReference>
<keyword evidence="4" id="KW-0843">Virulence</keyword>
<evidence type="ECO:0000313" key="6">
    <source>
        <dbReference type="EMBL" id="KAG7384875.1"/>
    </source>
</evidence>
<dbReference type="Pfam" id="PF05630">
    <property type="entry name" value="NPP1"/>
    <property type="match status" value="1"/>
</dbReference>
<dbReference type="AlphaFoldDB" id="A0A8T1VU56"/>